<keyword evidence="3" id="KW-0812">Transmembrane</keyword>
<dbReference type="EMBL" id="LN871599">
    <property type="protein sequence ID" value="CCF75480.1"/>
    <property type="molecule type" value="Genomic_DNA"/>
</dbReference>
<dbReference type="PANTHER" id="PTHR24320">
    <property type="entry name" value="RETINOL DEHYDROGENASE"/>
    <property type="match status" value="1"/>
</dbReference>
<keyword evidence="2 4" id="KW-0560">Oxidoreductase</keyword>
<protein>
    <submittedName>
        <fullName evidence="4">Short-chain dehydrogenase TIC 32 chloroplastic</fullName>
        <ecNumber evidence="4">1.1.1.-</ecNumber>
    </submittedName>
</protein>
<organism evidence="4 5">
    <name type="scientific">Babesia microti (strain RI)</name>
    <dbReference type="NCBI Taxonomy" id="1133968"/>
    <lineage>
        <taxon>Eukaryota</taxon>
        <taxon>Sar</taxon>
        <taxon>Alveolata</taxon>
        <taxon>Apicomplexa</taxon>
        <taxon>Aconoidasida</taxon>
        <taxon>Piroplasmida</taxon>
        <taxon>Babesiidae</taxon>
        <taxon>Babesia</taxon>
    </lineage>
</organism>
<dbReference type="Pfam" id="PF00106">
    <property type="entry name" value="adh_short"/>
    <property type="match status" value="1"/>
</dbReference>
<dbReference type="PANTHER" id="PTHR24320:SF148">
    <property type="entry name" value="NAD(P)-BINDING ROSSMANN-FOLD SUPERFAMILY PROTEIN"/>
    <property type="match status" value="1"/>
</dbReference>
<dbReference type="RefSeq" id="XP_012649888.1">
    <property type="nucleotide sequence ID" value="XM_012794434.1"/>
</dbReference>
<proteinExistence type="inferred from homology"/>
<dbReference type="OrthoDB" id="1274115at2759"/>
<keyword evidence="5" id="KW-1185">Reference proteome</keyword>
<accession>I7JCW4</accession>
<dbReference type="VEuPathDB" id="PiroplasmaDB:BmR1_04g06415"/>
<dbReference type="Gene3D" id="3.40.50.720">
    <property type="entry name" value="NAD(P)-binding Rossmann-like Domain"/>
    <property type="match status" value="1"/>
</dbReference>
<evidence type="ECO:0000256" key="3">
    <source>
        <dbReference type="SAM" id="Phobius"/>
    </source>
</evidence>
<dbReference type="AlphaFoldDB" id="I7JCW4"/>
<dbReference type="InterPro" id="IPR002347">
    <property type="entry name" value="SDR_fam"/>
</dbReference>
<evidence type="ECO:0000256" key="2">
    <source>
        <dbReference type="ARBA" id="ARBA00023002"/>
    </source>
</evidence>
<feature type="transmembrane region" description="Helical" evidence="3">
    <location>
        <begin position="63"/>
        <end position="81"/>
    </location>
</feature>
<comment type="similarity">
    <text evidence="1">Belongs to the short-chain dehydrogenases/reductases (SDR) family.</text>
</comment>
<name>I7JCW4_BABMR</name>
<dbReference type="PRINTS" id="PR00081">
    <property type="entry name" value="GDHRDH"/>
</dbReference>
<sequence>MPDIDFSKPVGKFKSTCFYDAILHEPLFQSVLFQFIAIAIYSLIYKIYFKYVLNMLFKDLERCVFYITFSLLHYLITVILARGKINNNNLCDVRNKVAVVTGGCKGIGLNISINLLKFGCTVIMISRDKSTAEAIIKLITDSFWTNTKLIHFVQIDLDNFQSIKNCVDVISKKFKQVDFIINNSGISVNNSKDDDKNSLLKHFNGNKVYSTNVMGHYILTEMLLPILKNNGRVINMSSFAHFYYKPESNVSSVDYIYGESKLANIHHATVLQRKFDYMNNGCMAFSCAPGISMTNLFYELNLVKNPQIANLINFIVKIFGKTQNEAAQIVLFLCMTPRDQLTGGSYYSNMKIGITSKFASDIKLQKQFYEETHALYQKLISAEADM</sequence>
<dbReference type="GeneID" id="24425928"/>
<dbReference type="Proteomes" id="UP000002899">
    <property type="component" value="Chromosome IV"/>
</dbReference>
<evidence type="ECO:0000313" key="5">
    <source>
        <dbReference type="Proteomes" id="UP000002899"/>
    </source>
</evidence>
<keyword evidence="3" id="KW-1133">Transmembrane helix</keyword>
<keyword evidence="3" id="KW-0472">Membrane</keyword>
<reference evidence="4 5" key="2">
    <citation type="journal article" date="2013" name="PLoS ONE">
        <title>Whole genome mapping and re-organization of the nuclear and mitochondrial genomes of Babesia microti isolates.</title>
        <authorList>
            <person name="Cornillot E."/>
            <person name="Dassouli A."/>
            <person name="Garg A."/>
            <person name="Pachikara N."/>
            <person name="Randazzo S."/>
            <person name="Depoix D."/>
            <person name="Carcy B."/>
            <person name="Delbecq S."/>
            <person name="Frutos R."/>
            <person name="Silva J.C."/>
            <person name="Sutton R."/>
            <person name="Krause P.J."/>
            <person name="Mamoun C.B."/>
        </authorList>
    </citation>
    <scope>NUCLEOTIDE SEQUENCE [LARGE SCALE GENOMIC DNA]</scope>
    <source>
        <strain evidence="4 5">RI</strain>
    </source>
</reference>
<evidence type="ECO:0000256" key="1">
    <source>
        <dbReference type="ARBA" id="ARBA00006484"/>
    </source>
</evidence>
<dbReference type="KEGG" id="bmic:BmR1_04g06415"/>
<evidence type="ECO:0000313" key="4">
    <source>
        <dbReference type="EMBL" id="CCF75480.1"/>
    </source>
</evidence>
<reference evidence="4 5" key="1">
    <citation type="journal article" date="2012" name="Nucleic Acids Res.">
        <title>Sequencing of the smallest Apicomplexan genome from the human pathogen Babesia microti.</title>
        <authorList>
            <person name="Cornillot E."/>
            <person name="Hadj-Kaddour K."/>
            <person name="Dassouli A."/>
            <person name="Noel B."/>
            <person name="Ranwez V."/>
            <person name="Vacherie B."/>
            <person name="Augagneur Y."/>
            <person name="Bres V."/>
            <person name="Duclos A."/>
            <person name="Randazzo S."/>
            <person name="Carcy B."/>
            <person name="Debierre-Grockiego F."/>
            <person name="Delbecq S."/>
            <person name="Moubri-Menage K."/>
            <person name="Shams-Eldin H."/>
            <person name="Usmani-Brown S."/>
            <person name="Bringaud F."/>
            <person name="Wincker P."/>
            <person name="Vivares C.P."/>
            <person name="Schwarz R.T."/>
            <person name="Schetters T.P."/>
            <person name="Krause P.J."/>
            <person name="Gorenflot A."/>
            <person name="Berry V."/>
            <person name="Barbe V."/>
            <person name="Ben Mamoun C."/>
        </authorList>
    </citation>
    <scope>NUCLEOTIDE SEQUENCE [LARGE SCALE GENOMIC DNA]</scope>
    <source>
        <strain evidence="4 5">RI</strain>
    </source>
</reference>
<dbReference type="GO" id="GO:0016491">
    <property type="term" value="F:oxidoreductase activity"/>
    <property type="evidence" value="ECO:0007669"/>
    <property type="project" value="UniProtKB-KW"/>
</dbReference>
<gene>
    <name evidence="4" type="ORF">BmR1_04g06415</name>
</gene>
<dbReference type="SUPFAM" id="SSF51735">
    <property type="entry name" value="NAD(P)-binding Rossmann-fold domains"/>
    <property type="match status" value="1"/>
</dbReference>
<dbReference type="EC" id="1.1.1.-" evidence="4"/>
<feature type="transmembrane region" description="Helical" evidence="3">
    <location>
        <begin position="31"/>
        <end position="51"/>
    </location>
</feature>
<dbReference type="InterPro" id="IPR036291">
    <property type="entry name" value="NAD(P)-bd_dom_sf"/>
</dbReference>
<reference evidence="4 5" key="3">
    <citation type="journal article" date="2016" name="Sci. Rep.">
        <title>Genome-wide diversity and gene expression profiling of Babesia microti isolates identify polymorphic genes that mediate host-pathogen interactions.</title>
        <authorList>
            <person name="Silva J.C."/>
            <person name="Cornillot E."/>
            <person name="McCracken C."/>
            <person name="Usmani-Brown S."/>
            <person name="Dwivedi A."/>
            <person name="Ifeonu O.O."/>
            <person name="Crabtree J."/>
            <person name="Gotia H.T."/>
            <person name="Virji A.Z."/>
            <person name="Reynes C."/>
            <person name="Colinge J."/>
            <person name="Kumar V."/>
            <person name="Lawres L."/>
            <person name="Pazzi J.E."/>
            <person name="Pablo J.V."/>
            <person name="Hung C."/>
            <person name="Brancato J."/>
            <person name="Kumari P."/>
            <person name="Orvis J."/>
            <person name="Tretina K."/>
            <person name="Chibucos M."/>
            <person name="Ott S."/>
            <person name="Sadzewicz L."/>
            <person name="Sengamalay N."/>
            <person name="Shetty A.C."/>
            <person name="Su Q."/>
            <person name="Tallon L."/>
            <person name="Fraser C.M."/>
            <person name="Frutos R."/>
            <person name="Molina D.M."/>
            <person name="Krause P.J."/>
            <person name="Ben Mamoun C."/>
        </authorList>
    </citation>
    <scope>NUCLEOTIDE SEQUENCE [LARGE SCALE GENOMIC DNA]</scope>
    <source>
        <strain evidence="4 5">RI</strain>
    </source>
</reference>